<comment type="caution">
    <text evidence="3">The sequence shown here is derived from an EMBL/GenBank/DDBJ whole genome shotgun (WGS) entry which is preliminary data.</text>
</comment>
<dbReference type="InterPro" id="IPR054357">
    <property type="entry name" value="MFE-2_N"/>
</dbReference>
<dbReference type="InterPro" id="IPR029069">
    <property type="entry name" value="HotDog_dom_sf"/>
</dbReference>
<proteinExistence type="predicted"/>
<accession>A0A8T0W966</accession>
<dbReference type="Gene3D" id="3.10.129.10">
    <property type="entry name" value="Hotdog Thioesterase"/>
    <property type="match status" value="2"/>
</dbReference>
<protein>
    <recommendedName>
        <fullName evidence="5">MaoC-like domain-containing protein</fullName>
    </recommendedName>
</protein>
<dbReference type="SUPFAM" id="SSF54637">
    <property type="entry name" value="Thioesterase/thiol ester dehydrase-isomerase"/>
    <property type="match status" value="2"/>
</dbReference>
<dbReference type="PANTHER" id="PTHR13078">
    <property type="entry name" value="PEROXISOMAL MULTIFUNCTIONAL ENZYME TYPE 2-RELATED"/>
    <property type="match status" value="1"/>
</dbReference>
<dbReference type="InterPro" id="IPR002539">
    <property type="entry name" value="MaoC-like_dom"/>
</dbReference>
<evidence type="ECO:0000259" key="1">
    <source>
        <dbReference type="Pfam" id="PF01575"/>
    </source>
</evidence>
<evidence type="ECO:0000313" key="4">
    <source>
        <dbReference type="Proteomes" id="UP000823388"/>
    </source>
</evidence>
<evidence type="ECO:0000313" key="3">
    <source>
        <dbReference type="EMBL" id="KAG2644992.1"/>
    </source>
</evidence>
<feature type="domain" description="MaoC-like" evidence="1">
    <location>
        <begin position="193"/>
        <end position="301"/>
    </location>
</feature>
<evidence type="ECO:0008006" key="5">
    <source>
        <dbReference type="Google" id="ProtNLM"/>
    </source>
</evidence>
<sequence length="321" mass="35247">MAMARSASAMASVVKAIDPAMIVSHKFPEVTFGYDERDVALYSLGVGACSADAEDEKELQLVYQRNGQSSIKVLPTFVSSFIFKSGNGLRLDVPGLNYDPKFLLHVQHYIEIYGPIPSRANVTNKIKIAGLHDRGKAAILELETLTCLEGSDDVLCMNRSTIYLRGAGGFSNSSRPFTYATYADNEVSNVTFPDSTPCAVYEDHTQNSQALLCSLSGHLDPLHSDPTFAHATGFPHPILPGLCTLGFAVRAVMRSFCSMEPAAVERISCRFLHQVYPGETLVTEMWLQGQSRRVYYRTKVKERGPAVLSGYVQLKHVPSSL</sequence>
<evidence type="ECO:0000259" key="2">
    <source>
        <dbReference type="Pfam" id="PF22622"/>
    </source>
</evidence>
<keyword evidence="4" id="KW-1185">Reference proteome</keyword>
<dbReference type="GO" id="GO:0005777">
    <property type="term" value="C:peroxisome"/>
    <property type="evidence" value="ECO:0007669"/>
    <property type="project" value="TreeGrafter"/>
</dbReference>
<name>A0A8T0W966_PANVG</name>
<dbReference type="GO" id="GO:0003857">
    <property type="term" value="F:(3S)-3-hydroxyacyl-CoA dehydrogenase (NAD+) activity"/>
    <property type="evidence" value="ECO:0007669"/>
    <property type="project" value="TreeGrafter"/>
</dbReference>
<dbReference type="PANTHER" id="PTHR13078:SF58">
    <property type="entry name" value="ENOYL-COA HYDRATASE 2 PEROXISOMAL"/>
    <property type="match status" value="1"/>
</dbReference>
<dbReference type="Pfam" id="PF22622">
    <property type="entry name" value="MFE-2_hydrat-2_N"/>
    <property type="match status" value="1"/>
</dbReference>
<dbReference type="GO" id="GO:0004300">
    <property type="term" value="F:enoyl-CoA hydratase activity"/>
    <property type="evidence" value="ECO:0007669"/>
    <property type="project" value="TreeGrafter"/>
</dbReference>
<dbReference type="EMBL" id="CM029039">
    <property type="protein sequence ID" value="KAG2644992.1"/>
    <property type="molecule type" value="Genomic_DNA"/>
</dbReference>
<feature type="domain" description="Peroxisomal multifunctional enzyme type 2-like N-terminal" evidence="2">
    <location>
        <begin position="32"/>
        <end position="166"/>
    </location>
</feature>
<reference evidence="3" key="1">
    <citation type="submission" date="2020-05" db="EMBL/GenBank/DDBJ databases">
        <title>WGS assembly of Panicum virgatum.</title>
        <authorList>
            <person name="Lovell J.T."/>
            <person name="Jenkins J."/>
            <person name="Shu S."/>
            <person name="Juenger T.E."/>
            <person name="Schmutz J."/>
        </authorList>
    </citation>
    <scope>NUCLEOTIDE SEQUENCE</scope>
    <source>
        <strain evidence="3">AP13</strain>
    </source>
</reference>
<organism evidence="3 4">
    <name type="scientific">Panicum virgatum</name>
    <name type="common">Blackwell switchgrass</name>
    <dbReference type="NCBI Taxonomy" id="38727"/>
    <lineage>
        <taxon>Eukaryota</taxon>
        <taxon>Viridiplantae</taxon>
        <taxon>Streptophyta</taxon>
        <taxon>Embryophyta</taxon>
        <taxon>Tracheophyta</taxon>
        <taxon>Spermatophyta</taxon>
        <taxon>Magnoliopsida</taxon>
        <taxon>Liliopsida</taxon>
        <taxon>Poales</taxon>
        <taxon>Poaceae</taxon>
        <taxon>PACMAD clade</taxon>
        <taxon>Panicoideae</taxon>
        <taxon>Panicodae</taxon>
        <taxon>Paniceae</taxon>
        <taxon>Panicinae</taxon>
        <taxon>Panicum</taxon>
        <taxon>Panicum sect. Hiantes</taxon>
    </lineage>
</organism>
<dbReference type="Proteomes" id="UP000823388">
    <property type="component" value="Chromosome 2K"/>
</dbReference>
<dbReference type="Pfam" id="PF01575">
    <property type="entry name" value="MaoC_dehydratas"/>
    <property type="match status" value="1"/>
</dbReference>
<dbReference type="GO" id="GO:0044594">
    <property type="term" value="F:17-beta-hydroxysteroid dehydrogenase (NAD+) activity"/>
    <property type="evidence" value="ECO:0007669"/>
    <property type="project" value="TreeGrafter"/>
</dbReference>
<dbReference type="GO" id="GO:0006635">
    <property type="term" value="P:fatty acid beta-oxidation"/>
    <property type="evidence" value="ECO:0007669"/>
    <property type="project" value="TreeGrafter"/>
</dbReference>
<dbReference type="AlphaFoldDB" id="A0A8T0W966"/>
<gene>
    <name evidence="3" type="ORF">PVAP13_2KG372200</name>
</gene>